<dbReference type="Pfam" id="PF19503">
    <property type="entry name" value="DUF6037"/>
    <property type="match status" value="1"/>
</dbReference>
<gene>
    <name evidence="1" type="ORF">AVLFYP127_01829</name>
</gene>
<dbReference type="AlphaFoldDB" id="A0A6N2SDT0"/>
<dbReference type="RefSeq" id="WP_070605251.1">
    <property type="nucleotide sequence ID" value="NZ_CACRSW010000011.1"/>
</dbReference>
<sequence>MFKFTALESLHNNMKLNDTKRVVFPFKYNEKGFSCIFITDILPYRLYLSTLGDKPITFELEINNKYETSSYIEDYKKLIEYLEIKYDPNHKFKPNDFFKSLNNKIPENCENKPNYKDVILIAAKHREIEQPNKIYFCGWKNNIVKNVTDGNLEKTRSAFGDELAELCKKKNISSRWTAIDNYEEINKINRIYTM</sequence>
<accession>A0A6N2SDT0</accession>
<evidence type="ECO:0000313" key="1">
    <source>
        <dbReference type="EMBL" id="VYS91134.1"/>
    </source>
</evidence>
<proteinExistence type="predicted"/>
<reference evidence="1" key="1">
    <citation type="submission" date="2019-11" db="EMBL/GenBank/DDBJ databases">
        <authorList>
            <person name="Feng L."/>
        </authorList>
    </citation>
    <scope>NUCLEOTIDE SEQUENCE</scope>
    <source>
        <strain evidence="1">AvaginalisLFYP127</strain>
    </source>
</reference>
<evidence type="ECO:0008006" key="2">
    <source>
        <dbReference type="Google" id="ProtNLM"/>
    </source>
</evidence>
<dbReference type="InterPro" id="IPR046100">
    <property type="entry name" value="DUF6037"/>
</dbReference>
<organism evidence="1">
    <name type="scientific">Anaerococcus vaginalis</name>
    <dbReference type="NCBI Taxonomy" id="33037"/>
    <lineage>
        <taxon>Bacteria</taxon>
        <taxon>Bacillati</taxon>
        <taxon>Bacillota</taxon>
        <taxon>Tissierellia</taxon>
        <taxon>Tissierellales</taxon>
        <taxon>Peptoniphilaceae</taxon>
        <taxon>Anaerococcus</taxon>
    </lineage>
</organism>
<protein>
    <recommendedName>
        <fullName evidence="2">Rloe protein</fullName>
    </recommendedName>
</protein>
<name>A0A6N2SDT0_9FIRM</name>
<dbReference type="EMBL" id="CACRSW010000011">
    <property type="protein sequence ID" value="VYS91134.1"/>
    <property type="molecule type" value="Genomic_DNA"/>
</dbReference>